<reference evidence="3 4" key="1">
    <citation type="submission" date="2024-10" db="EMBL/GenBank/DDBJ databases">
        <title>The Natural Products Discovery Center: Release of the First 8490 Sequenced Strains for Exploring Actinobacteria Biosynthetic Diversity.</title>
        <authorList>
            <person name="Kalkreuter E."/>
            <person name="Kautsar S.A."/>
            <person name="Yang D."/>
            <person name="Bader C.D."/>
            <person name="Teijaro C.N."/>
            <person name="Fluegel L."/>
            <person name="Davis C.M."/>
            <person name="Simpson J.R."/>
            <person name="Lauterbach L."/>
            <person name="Steele A.D."/>
            <person name="Gui C."/>
            <person name="Meng S."/>
            <person name="Li G."/>
            <person name="Viehrig K."/>
            <person name="Ye F."/>
            <person name="Su P."/>
            <person name="Kiefer A.F."/>
            <person name="Nichols A."/>
            <person name="Cepeda A.J."/>
            <person name="Yan W."/>
            <person name="Fan B."/>
            <person name="Jiang Y."/>
            <person name="Adhikari A."/>
            <person name="Zheng C.-J."/>
            <person name="Schuster L."/>
            <person name="Cowan T.M."/>
            <person name="Smanski M.J."/>
            <person name="Chevrette M.G."/>
            <person name="De Carvalho L.P.S."/>
            <person name="Shen B."/>
        </authorList>
    </citation>
    <scope>NUCLEOTIDE SEQUENCE [LARGE SCALE GENOMIC DNA]</scope>
    <source>
        <strain evidence="3 4">NPDC053399</strain>
    </source>
</reference>
<evidence type="ECO:0000256" key="1">
    <source>
        <dbReference type="SAM" id="MobiDB-lite"/>
    </source>
</evidence>
<evidence type="ECO:0000256" key="2">
    <source>
        <dbReference type="SAM" id="SignalP"/>
    </source>
</evidence>
<protein>
    <recommendedName>
        <fullName evidence="5">Lipoprotein</fullName>
    </recommendedName>
</protein>
<dbReference type="RefSeq" id="WP_399654595.1">
    <property type="nucleotide sequence ID" value="NZ_JBITYG010000009.1"/>
</dbReference>
<sequence>MRGYGHFGSFLHTAVVSAAVVFALALLTALAACTPFRGTAGGGSGAGSAAPSPTLTPAGTDTAFLAEGACAQSDPLGSYREVACSDPNAIAEVTVRFYGPLPAASSPLSSPTAAQGTSTAPAVRAGDRCPETTDFVLSVPSGRSPGYACMRKRDGPHPGDPGAGGGPRTIVGDCVYTAGAGQVKETACDRSSRNKPGYRVDAIAPGRAQCPAGTALFVSVGPAGVGCARRL</sequence>
<comment type="caution">
    <text evidence="3">The sequence shown here is derived from an EMBL/GenBank/DDBJ whole genome shotgun (WGS) entry which is preliminary data.</text>
</comment>
<evidence type="ECO:0000313" key="3">
    <source>
        <dbReference type="EMBL" id="MFI9104389.1"/>
    </source>
</evidence>
<organism evidence="3 4">
    <name type="scientific">Streptomyces fildesensis</name>
    <dbReference type="NCBI Taxonomy" id="375757"/>
    <lineage>
        <taxon>Bacteria</taxon>
        <taxon>Bacillati</taxon>
        <taxon>Actinomycetota</taxon>
        <taxon>Actinomycetes</taxon>
        <taxon>Kitasatosporales</taxon>
        <taxon>Streptomycetaceae</taxon>
        <taxon>Streptomyces</taxon>
    </lineage>
</organism>
<name>A0ABW8CD66_9ACTN</name>
<feature type="region of interest" description="Disordered" evidence="1">
    <location>
        <begin position="104"/>
        <end position="126"/>
    </location>
</feature>
<keyword evidence="4" id="KW-1185">Reference proteome</keyword>
<dbReference type="Proteomes" id="UP001614394">
    <property type="component" value="Unassembled WGS sequence"/>
</dbReference>
<feature type="compositionally biased region" description="Low complexity" evidence="1">
    <location>
        <begin position="104"/>
        <end position="114"/>
    </location>
</feature>
<accession>A0ABW8CD66</accession>
<keyword evidence="2" id="KW-0732">Signal</keyword>
<gene>
    <name evidence="3" type="ORF">ACIGXA_28125</name>
</gene>
<dbReference type="EMBL" id="JBITYG010000009">
    <property type="protein sequence ID" value="MFI9104389.1"/>
    <property type="molecule type" value="Genomic_DNA"/>
</dbReference>
<feature type="signal peptide" evidence="2">
    <location>
        <begin position="1"/>
        <end position="31"/>
    </location>
</feature>
<feature type="chain" id="PRO_5045499125" description="Lipoprotein" evidence="2">
    <location>
        <begin position="32"/>
        <end position="231"/>
    </location>
</feature>
<evidence type="ECO:0008006" key="5">
    <source>
        <dbReference type="Google" id="ProtNLM"/>
    </source>
</evidence>
<proteinExistence type="predicted"/>
<evidence type="ECO:0000313" key="4">
    <source>
        <dbReference type="Proteomes" id="UP001614394"/>
    </source>
</evidence>
<dbReference type="PROSITE" id="PS51257">
    <property type="entry name" value="PROKAR_LIPOPROTEIN"/>
    <property type="match status" value="1"/>
</dbReference>